<dbReference type="Proteomes" id="UP000273998">
    <property type="component" value="Unassembled WGS sequence"/>
</dbReference>
<keyword evidence="6" id="KW-0175">Coiled coil</keyword>
<protein>
    <recommendedName>
        <fullName evidence="7">Dynamin N-terminal domain-containing protein</fullName>
    </recommendedName>
</protein>
<evidence type="ECO:0000259" key="7">
    <source>
        <dbReference type="Pfam" id="PF00350"/>
    </source>
</evidence>
<accession>A0AAX1YE84</accession>
<evidence type="ECO:0000313" key="8">
    <source>
        <dbReference type="EMBL" id="RSI60003.1"/>
    </source>
</evidence>
<evidence type="ECO:0000256" key="3">
    <source>
        <dbReference type="ARBA" id="ARBA00022801"/>
    </source>
</evidence>
<dbReference type="Gene3D" id="3.40.50.300">
    <property type="entry name" value="P-loop containing nucleotide triphosphate hydrolases"/>
    <property type="match status" value="1"/>
</dbReference>
<feature type="domain" description="Dynamin N-terminal" evidence="7">
    <location>
        <begin position="156"/>
        <end position="359"/>
    </location>
</feature>
<dbReference type="PANTHER" id="PTHR10465:SF0">
    <property type="entry name" value="SARCALUMENIN"/>
    <property type="match status" value="1"/>
</dbReference>
<keyword evidence="3" id="KW-0378">Hydrolase</keyword>
<name>A0AAX1YE84_STRSL</name>
<keyword evidence="4" id="KW-0342">GTP-binding</keyword>
<evidence type="ECO:0000256" key="2">
    <source>
        <dbReference type="ARBA" id="ARBA00022741"/>
    </source>
</evidence>
<dbReference type="Pfam" id="PF00350">
    <property type="entry name" value="Dynamin_N"/>
    <property type="match status" value="1"/>
</dbReference>
<comment type="caution">
    <text evidence="8">The sequence shown here is derived from an EMBL/GenBank/DDBJ whole genome shotgun (WGS) entry which is preliminary data.</text>
</comment>
<comment type="subcellular location">
    <subcellularLocation>
        <location evidence="1">Membrane</location>
    </subcellularLocation>
</comment>
<dbReference type="GO" id="GO:0005525">
    <property type="term" value="F:GTP binding"/>
    <property type="evidence" value="ECO:0007669"/>
    <property type="project" value="UniProtKB-KW"/>
</dbReference>
<dbReference type="SUPFAM" id="SSF52540">
    <property type="entry name" value="P-loop containing nucleoside triphosphate hydrolases"/>
    <property type="match status" value="1"/>
</dbReference>
<evidence type="ECO:0000256" key="5">
    <source>
        <dbReference type="ARBA" id="ARBA00023136"/>
    </source>
</evidence>
<dbReference type="AlphaFoldDB" id="A0AAX1YE84"/>
<dbReference type="EMBL" id="RJNF01000001">
    <property type="protein sequence ID" value="RSI60003.1"/>
    <property type="molecule type" value="Genomic_DNA"/>
</dbReference>
<dbReference type="RefSeq" id="WP_070578800.1">
    <property type="nucleotide sequence ID" value="NZ_CABFMJ010000001.1"/>
</dbReference>
<evidence type="ECO:0000256" key="1">
    <source>
        <dbReference type="ARBA" id="ARBA00004370"/>
    </source>
</evidence>
<feature type="coiled-coil region" evidence="6">
    <location>
        <begin position="786"/>
        <end position="823"/>
    </location>
</feature>
<dbReference type="InterPro" id="IPR027094">
    <property type="entry name" value="Mitofusin_fam"/>
</dbReference>
<evidence type="ECO:0000256" key="6">
    <source>
        <dbReference type="SAM" id="Coils"/>
    </source>
</evidence>
<evidence type="ECO:0000256" key="4">
    <source>
        <dbReference type="ARBA" id="ARBA00023134"/>
    </source>
</evidence>
<dbReference type="InterPro" id="IPR027417">
    <property type="entry name" value="P-loop_NTPase"/>
</dbReference>
<dbReference type="GO" id="GO:0016020">
    <property type="term" value="C:membrane"/>
    <property type="evidence" value="ECO:0007669"/>
    <property type="project" value="UniProtKB-SubCell"/>
</dbReference>
<feature type="coiled-coil region" evidence="6">
    <location>
        <begin position="503"/>
        <end position="530"/>
    </location>
</feature>
<sequence length="824" mass="94104">MNKIKVVSNPYEKTVTFSRYDLSSESWITINSENNSNSKLVSAVFQRGFFPFKVYDILKEIENEYSVPDEKLEIIFEGPNDEKQQLEEALKDERFSNIILSSSTSYLENARDVLPEINRIFRNLEPLIIKNIGESNKEIEAQLKRFSDASGDTVPICVLGTYSAGKSTFINALIGQELLPSAETPVTAKIYKVTASTYEDRAKISFIFKDERVGLSFYDDQVFYDGLNETDAFGKEINEILNESFDSIISKLHAVLEVINDFADEGVGDLIEILVPFSKGILGDVGSKITIFDTPGSNSSTNSQHSEVLANAMAGMSNGLPVFVTDSSSLDSTDNSNLKEKLISVEGLDERFTMIVVNKAEAADLSLTNFKRDSFRNKIMNQAVPRELYAQGIYYVSSILGLGAKLNGHLEGEFYSEQFDTYREKYSNPETKYYKKLYEFDILPRQMSNTVRATAEKSSDLIYANSGLLTIEDSIKTFVDRYSHYDKCQQAKALLDKLLLRTNAVITEKNEDLRSREAELEANLDGQKSVIVERLKSTSLSQKNDLLIKYPKEMKIFQERLMKQIEKGDVLDRYNEIHKEILSLNPTLNLTEHQQIDISNLKLGNISNEVSNYFSVTRENKTKKINLENLASAQTVDYFRNKFVEELYFSRIEFERISSSFWSNHASEIKSHFERIISGDLGLEPEKRQKLSQLILSYEEIDFTQLNLEKFSKEELSYVFRLGDFTLKSSKVNASGLKRTYNDLFKSKMTEFAGSICSEHEKAFKIWLVNLTSIIVQNIIEFSPELSALNTKIQRTRNEVASLEEQQQQIENYTNQIKQMITWK</sequence>
<dbReference type="GO" id="GO:0008053">
    <property type="term" value="P:mitochondrial fusion"/>
    <property type="evidence" value="ECO:0007669"/>
    <property type="project" value="TreeGrafter"/>
</dbReference>
<reference evidence="8 9" key="1">
    <citation type="submission" date="2018-11" db="EMBL/GenBank/DDBJ databases">
        <title>Species Designations Belie Phenotypic and Genotypic Heterogeneity in Oral Streptococci.</title>
        <authorList>
            <person name="Velsko I."/>
        </authorList>
    </citation>
    <scope>NUCLEOTIDE SEQUENCE [LARGE SCALE GENOMIC DNA]</scope>
    <source>
        <strain evidence="8 9">BCC42</strain>
    </source>
</reference>
<dbReference type="PANTHER" id="PTHR10465">
    <property type="entry name" value="TRANSMEMBRANE GTPASE FZO1"/>
    <property type="match status" value="1"/>
</dbReference>
<organism evidence="8 9">
    <name type="scientific">Streptococcus salivarius</name>
    <dbReference type="NCBI Taxonomy" id="1304"/>
    <lineage>
        <taxon>Bacteria</taxon>
        <taxon>Bacillati</taxon>
        <taxon>Bacillota</taxon>
        <taxon>Bacilli</taxon>
        <taxon>Lactobacillales</taxon>
        <taxon>Streptococcaceae</taxon>
        <taxon>Streptococcus</taxon>
    </lineage>
</organism>
<dbReference type="GO" id="GO:0003924">
    <property type="term" value="F:GTPase activity"/>
    <property type="evidence" value="ECO:0007669"/>
    <property type="project" value="InterPro"/>
</dbReference>
<keyword evidence="5" id="KW-0472">Membrane</keyword>
<proteinExistence type="predicted"/>
<dbReference type="InterPro" id="IPR045063">
    <property type="entry name" value="Dynamin_N"/>
</dbReference>
<gene>
    <name evidence="8" type="ORF">D8867_00150</name>
</gene>
<keyword evidence="2" id="KW-0547">Nucleotide-binding</keyword>
<evidence type="ECO:0000313" key="9">
    <source>
        <dbReference type="Proteomes" id="UP000273998"/>
    </source>
</evidence>